<dbReference type="AlphaFoldDB" id="A0A0D1BV01"/>
<keyword evidence="1" id="KW-1133">Transmembrane helix</keyword>
<feature type="transmembrane region" description="Helical" evidence="1">
    <location>
        <begin position="12"/>
        <end position="34"/>
    </location>
</feature>
<sequence length="145" mass="16693">MNIKIYNKKKFLSGMTFLLLAAISIPFIITRFSNLDTLRIVKSIIIDTFCILFGVTEVYRSLNSKCTKEDEQNDDEREKFITIKSKSRAFDITFLICAIIAILSGIAFKVTKNNIFIGIFIGVGIVPTIMIIIEMFSYFYYDKRN</sequence>
<feature type="transmembrane region" description="Helical" evidence="1">
    <location>
        <begin position="114"/>
        <end position="141"/>
    </location>
</feature>
<proteinExistence type="predicted"/>
<dbReference type="OrthoDB" id="2087000at2"/>
<dbReference type="PATRIC" id="fig|1379739.3.peg.898"/>
<evidence type="ECO:0000313" key="3">
    <source>
        <dbReference type="Proteomes" id="UP000032250"/>
    </source>
</evidence>
<comment type="caution">
    <text evidence="2">The sequence shown here is derived from an EMBL/GenBank/DDBJ whole genome shotgun (WGS) entry which is preliminary data.</text>
</comment>
<accession>A0A0D1BV01</accession>
<reference evidence="2 3" key="1">
    <citation type="submission" date="2014-06" db="EMBL/GenBank/DDBJ databases">
        <title>Genome characterization of distinct group I Clostridium botulinum lineages.</title>
        <authorList>
            <person name="Giordani F."/>
            <person name="Anselmo A."/>
            <person name="Fillo S."/>
            <person name="Palozzi A.M."/>
            <person name="Fortunato A."/>
            <person name="Gentile B."/>
            <person name="Ciammaruconi A."/>
            <person name="Anniballi F."/>
            <person name="De Medici D."/>
            <person name="Lista F."/>
        </authorList>
    </citation>
    <scope>NUCLEOTIDE SEQUENCE [LARGE SCALE GENOMIC DNA]</scope>
    <source>
        <strain evidence="2 3">B2 450</strain>
    </source>
</reference>
<gene>
    <name evidence="2" type="ORF">N495_02930</name>
</gene>
<keyword evidence="1" id="KW-0812">Transmembrane</keyword>
<name>A0A0D1BV01_CLOBO</name>
<keyword evidence="1" id="KW-0472">Membrane</keyword>
<organism evidence="2 3">
    <name type="scientific">Clostridium botulinum B2 450</name>
    <dbReference type="NCBI Taxonomy" id="1379739"/>
    <lineage>
        <taxon>Bacteria</taxon>
        <taxon>Bacillati</taxon>
        <taxon>Bacillota</taxon>
        <taxon>Clostridia</taxon>
        <taxon>Eubacteriales</taxon>
        <taxon>Clostridiaceae</taxon>
        <taxon>Clostridium</taxon>
    </lineage>
</organism>
<dbReference type="Proteomes" id="UP000032250">
    <property type="component" value="Unassembled WGS sequence"/>
</dbReference>
<evidence type="ECO:0000256" key="1">
    <source>
        <dbReference type="SAM" id="Phobius"/>
    </source>
</evidence>
<evidence type="ECO:0000313" key="2">
    <source>
        <dbReference type="EMBL" id="KIS22586.1"/>
    </source>
</evidence>
<dbReference type="RefSeq" id="WP_003488541.1">
    <property type="nucleotide sequence ID" value="NZ_JXSU01000007.1"/>
</dbReference>
<protein>
    <submittedName>
        <fullName evidence="2">Membrane protein</fullName>
    </submittedName>
</protein>
<dbReference type="HOGENOM" id="CLU_144681_0_0_9"/>
<dbReference type="EMBL" id="JXSU01000007">
    <property type="protein sequence ID" value="KIS22586.1"/>
    <property type="molecule type" value="Genomic_DNA"/>
</dbReference>
<feature type="transmembrane region" description="Helical" evidence="1">
    <location>
        <begin position="89"/>
        <end position="108"/>
    </location>
</feature>